<reference evidence="1 2" key="1">
    <citation type="journal article" date="2023" name="Commun. Biol.">
        <title>Genome analysis of Parmales, the sister group of diatoms, reveals the evolutionary specialization of diatoms from phago-mixotrophs to photoautotrophs.</title>
        <authorList>
            <person name="Ban H."/>
            <person name="Sato S."/>
            <person name="Yoshikawa S."/>
            <person name="Yamada K."/>
            <person name="Nakamura Y."/>
            <person name="Ichinomiya M."/>
            <person name="Sato N."/>
            <person name="Blanc-Mathieu R."/>
            <person name="Endo H."/>
            <person name="Kuwata A."/>
            <person name="Ogata H."/>
        </authorList>
    </citation>
    <scope>NUCLEOTIDE SEQUENCE [LARGE SCALE GENOMIC DNA]</scope>
</reference>
<proteinExistence type="predicted"/>
<dbReference type="EMBL" id="BRYB01002131">
    <property type="protein sequence ID" value="GMI40144.1"/>
    <property type="molecule type" value="Genomic_DNA"/>
</dbReference>
<dbReference type="Proteomes" id="UP001165060">
    <property type="component" value="Unassembled WGS sequence"/>
</dbReference>
<protein>
    <submittedName>
        <fullName evidence="1">Uncharacterized protein</fullName>
    </submittedName>
</protein>
<name>A0ABQ6N3Z0_9STRA</name>
<gene>
    <name evidence="1" type="ORF">TeGR_g2068</name>
</gene>
<sequence length="70" mass="8270">YSFKLAKSLVKQLDGCAKRGEIDEQTVKDSLRPAFFKIIDFEKKIQEEKENASSREECLEWHHMPKRTEV</sequence>
<feature type="non-terminal residue" evidence="1">
    <location>
        <position position="1"/>
    </location>
</feature>
<organism evidence="1 2">
    <name type="scientific">Tetraparma gracilis</name>
    <dbReference type="NCBI Taxonomy" id="2962635"/>
    <lineage>
        <taxon>Eukaryota</taxon>
        <taxon>Sar</taxon>
        <taxon>Stramenopiles</taxon>
        <taxon>Ochrophyta</taxon>
        <taxon>Bolidophyceae</taxon>
        <taxon>Parmales</taxon>
        <taxon>Triparmaceae</taxon>
        <taxon>Tetraparma</taxon>
    </lineage>
</organism>
<keyword evidence="2" id="KW-1185">Reference proteome</keyword>
<evidence type="ECO:0000313" key="1">
    <source>
        <dbReference type="EMBL" id="GMI40144.1"/>
    </source>
</evidence>
<accession>A0ABQ6N3Z0</accession>
<evidence type="ECO:0000313" key="2">
    <source>
        <dbReference type="Proteomes" id="UP001165060"/>
    </source>
</evidence>
<comment type="caution">
    <text evidence="1">The sequence shown here is derived from an EMBL/GenBank/DDBJ whole genome shotgun (WGS) entry which is preliminary data.</text>
</comment>